<protein>
    <recommendedName>
        <fullName evidence="3">N-acetyltransferase domain-containing protein</fullName>
    </recommendedName>
</protein>
<reference evidence="2" key="1">
    <citation type="submission" date="2018-05" db="EMBL/GenBank/DDBJ databases">
        <authorList>
            <person name="Lanie J.A."/>
            <person name="Ng W.-L."/>
            <person name="Kazmierczak K.M."/>
            <person name="Andrzejewski T.M."/>
            <person name="Davidsen T.M."/>
            <person name="Wayne K.J."/>
            <person name="Tettelin H."/>
            <person name="Glass J.I."/>
            <person name="Rusch D."/>
            <person name="Podicherti R."/>
            <person name="Tsui H.-C.T."/>
            <person name="Winkler M.E."/>
        </authorList>
    </citation>
    <scope>NUCLEOTIDE SEQUENCE</scope>
</reference>
<feature type="non-terminal residue" evidence="2">
    <location>
        <position position="1"/>
    </location>
</feature>
<evidence type="ECO:0000313" key="2">
    <source>
        <dbReference type="EMBL" id="SVE60157.1"/>
    </source>
</evidence>
<name>A0A383ETH8_9ZZZZ</name>
<accession>A0A383ETH8</accession>
<organism evidence="2">
    <name type="scientific">marine metagenome</name>
    <dbReference type="NCBI Taxonomy" id="408172"/>
    <lineage>
        <taxon>unclassified sequences</taxon>
        <taxon>metagenomes</taxon>
        <taxon>ecological metagenomes</taxon>
    </lineage>
</organism>
<sequence>VSTDQPLHWSSNGVGIRTSSECGSEAYLRPTRPPEKLRPDEIKVTLRLLAQTGVKRVFTSAIRPQEQAFFRNIGFELHEELLLLSNDLSTRIPAPTRPTRRAPRSEWPQILEIDTSAFPQFW</sequence>
<feature type="compositionally biased region" description="Polar residues" evidence="1">
    <location>
        <begin position="1"/>
        <end position="22"/>
    </location>
</feature>
<evidence type="ECO:0000256" key="1">
    <source>
        <dbReference type="SAM" id="MobiDB-lite"/>
    </source>
</evidence>
<dbReference type="AlphaFoldDB" id="A0A383ETH8"/>
<dbReference type="EMBL" id="UINC01228727">
    <property type="protein sequence ID" value="SVE60157.1"/>
    <property type="molecule type" value="Genomic_DNA"/>
</dbReference>
<evidence type="ECO:0008006" key="3">
    <source>
        <dbReference type="Google" id="ProtNLM"/>
    </source>
</evidence>
<gene>
    <name evidence="2" type="ORF">METZ01_LOCUS513011</name>
</gene>
<feature type="region of interest" description="Disordered" evidence="1">
    <location>
        <begin position="1"/>
        <end position="34"/>
    </location>
</feature>
<proteinExistence type="predicted"/>
<feature type="non-terminal residue" evidence="2">
    <location>
        <position position="122"/>
    </location>
</feature>